<gene>
    <name evidence="4" type="ORF">FSC10_05685</name>
</gene>
<dbReference type="EMBL" id="CP044463">
    <property type="protein sequence ID" value="QIC66879.1"/>
    <property type="molecule type" value="Genomic_DNA"/>
</dbReference>
<feature type="transmembrane region" description="Helical" evidence="1">
    <location>
        <begin position="74"/>
        <end position="93"/>
    </location>
</feature>
<feature type="transmembrane region" description="Helical" evidence="1">
    <location>
        <begin position="312"/>
        <end position="331"/>
    </location>
</feature>
<feature type="transmembrane region" description="Helical" evidence="1">
    <location>
        <begin position="165"/>
        <end position="186"/>
    </location>
</feature>
<evidence type="ECO:0000313" key="4">
    <source>
        <dbReference type="EMBL" id="QIC66879.1"/>
    </source>
</evidence>
<feature type="transmembrane region" description="Helical" evidence="1">
    <location>
        <begin position="192"/>
        <end position="212"/>
    </location>
</feature>
<dbReference type="InterPro" id="IPR043968">
    <property type="entry name" value="SGNH"/>
</dbReference>
<dbReference type="AlphaFoldDB" id="A0AAE7BWZ7"/>
<dbReference type="Proteomes" id="UP000503505">
    <property type="component" value="Chromosome"/>
</dbReference>
<dbReference type="RefSeq" id="WP_163171146.1">
    <property type="nucleotide sequence ID" value="NZ_CP044463.1"/>
</dbReference>
<evidence type="ECO:0000259" key="3">
    <source>
        <dbReference type="Pfam" id="PF19040"/>
    </source>
</evidence>
<evidence type="ECO:0000313" key="5">
    <source>
        <dbReference type="Proteomes" id="UP000503505"/>
    </source>
</evidence>
<feature type="transmembrane region" description="Helical" evidence="1">
    <location>
        <begin position="224"/>
        <end position="240"/>
    </location>
</feature>
<proteinExistence type="predicted"/>
<dbReference type="InterPro" id="IPR002656">
    <property type="entry name" value="Acyl_transf_3_dom"/>
</dbReference>
<keyword evidence="1" id="KW-0812">Transmembrane</keyword>
<keyword evidence="1" id="KW-1133">Transmembrane helix</keyword>
<dbReference type="GO" id="GO:0016020">
    <property type="term" value="C:membrane"/>
    <property type="evidence" value="ECO:0007669"/>
    <property type="project" value="TreeGrafter"/>
</dbReference>
<keyword evidence="4" id="KW-0808">Transferase</keyword>
<dbReference type="Pfam" id="PF19040">
    <property type="entry name" value="SGNH"/>
    <property type="match status" value="1"/>
</dbReference>
<feature type="domain" description="Acyltransferase 3" evidence="2">
    <location>
        <begin position="8"/>
        <end position="328"/>
    </location>
</feature>
<keyword evidence="4" id="KW-0012">Acyltransferase</keyword>
<reference evidence="4 5" key="1">
    <citation type="submission" date="2019-09" db="EMBL/GenBank/DDBJ databases">
        <title>Non-baumannii Acinetobacter spp. carrying blaNDM-1 isolated in China.</title>
        <authorList>
            <person name="Cui C."/>
            <person name="Chen C."/>
            <person name="Sun J."/>
            <person name="Liu Y."/>
        </authorList>
    </citation>
    <scope>NUCLEOTIDE SEQUENCE [LARGE SCALE GENOMIC DNA]</scope>
    <source>
        <strain evidence="4 5">HZE23-1</strain>
    </source>
</reference>
<dbReference type="PANTHER" id="PTHR23028:SF53">
    <property type="entry name" value="ACYL_TRANSF_3 DOMAIN-CONTAINING PROTEIN"/>
    <property type="match status" value="1"/>
</dbReference>
<evidence type="ECO:0000259" key="2">
    <source>
        <dbReference type="Pfam" id="PF01757"/>
    </source>
</evidence>
<sequence length="662" mass="75569">MSIAYRPDIDGLRAIAVSLVILNHLGWSLFSGGYISVDIFFVISGYLITIILTRDIQAQQFSIARFYKKRVVRLAPAYFTVLAVVSLIAWQVMLPGELTEYFKSVMYATVLIANLYMRNEVGDYFSPSVENVPLLHLWSLGVEEQFYIFWPLILWLFLARASRKYLWLMISTLIIVLLAYAQYQLTQNPAKAYYSMPVRAFELLIGALITCLPRPKLPKKLLQILVWLGILVLFAAAIYFDQQTPFPGVMALIPCLATAVIIYLGQSVPATNLLLSNQLSTWIGKISYPLYLWHWPIIVLFGIYMLPLNTENQIIILLLSVLLAFLTYQLAEKPLKRFVMAANYKVILLGFLIPAIIFIVIAQIIKTNEGFPDRFPPSVYIKQEALQAYAHVIRSQCMDTNPKTLPDPKDCILGHTKDDIDFLLIGDSHANAYTAMLDEWAKDANLRGYDITQSSTFYLPGVQRSELKLGRWEELIKFEQRNNALTEHLSKTHYPMIILAGSYAPYFGDEVKLKDGIHQRNNEIFKAGLMKALEIAHKASDQVVILNDVPRLDWEGIPSDCNIRNEILNRHAQCTVSRKSYDTYLKPFNQILAEAKLKYPDLKIIDPTKVICDQQVCKIILNDVPLYRLKDDNHINDQGSRQLGIEYLKQFGNPLKDLKANE</sequence>
<feature type="transmembrane region" description="Helical" evidence="1">
    <location>
        <begin position="286"/>
        <end position="306"/>
    </location>
</feature>
<organism evidence="4 5">
    <name type="scientific">Acinetobacter schindleri</name>
    <dbReference type="NCBI Taxonomy" id="108981"/>
    <lineage>
        <taxon>Bacteria</taxon>
        <taxon>Pseudomonadati</taxon>
        <taxon>Pseudomonadota</taxon>
        <taxon>Gammaproteobacteria</taxon>
        <taxon>Moraxellales</taxon>
        <taxon>Moraxellaceae</taxon>
        <taxon>Acinetobacter</taxon>
    </lineage>
</organism>
<feature type="transmembrane region" description="Helical" evidence="1">
    <location>
        <begin position="35"/>
        <end position="53"/>
    </location>
</feature>
<feature type="transmembrane region" description="Helical" evidence="1">
    <location>
        <begin position="135"/>
        <end position="158"/>
    </location>
</feature>
<accession>A0AAE7BWZ7</accession>
<dbReference type="InterPro" id="IPR050879">
    <property type="entry name" value="Acyltransferase_3"/>
</dbReference>
<evidence type="ECO:0000256" key="1">
    <source>
        <dbReference type="SAM" id="Phobius"/>
    </source>
</evidence>
<protein>
    <submittedName>
        <fullName evidence="4">Acyltransferase</fullName>
    </submittedName>
</protein>
<dbReference type="PANTHER" id="PTHR23028">
    <property type="entry name" value="ACETYLTRANSFERASE"/>
    <property type="match status" value="1"/>
</dbReference>
<dbReference type="GO" id="GO:0009103">
    <property type="term" value="P:lipopolysaccharide biosynthetic process"/>
    <property type="evidence" value="ECO:0007669"/>
    <property type="project" value="TreeGrafter"/>
</dbReference>
<feature type="domain" description="SGNH" evidence="3">
    <location>
        <begin position="406"/>
        <end position="644"/>
    </location>
</feature>
<feature type="transmembrane region" description="Helical" evidence="1">
    <location>
        <begin position="343"/>
        <end position="365"/>
    </location>
</feature>
<name>A0AAE7BWZ7_9GAMM</name>
<feature type="transmembrane region" description="Helical" evidence="1">
    <location>
        <begin position="246"/>
        <end position="265"/>
    </location>
</feature>
<keyword evidence="1" id="KW-0472">Membrane</keyword>
<dbReference type="Pfam" id="PF01757">
    <property type="entry name" value="Acyl_transf_3"/>
    <property type="match status" value="1"/>
</dbReference>
<dbReference type="GO" id="GO:0016747">
    <property type="term" value="F:acyltransferase activity, transferring groups other than amino-acyl groups"/>
    <property type="evidence" value="ECO:0007669"/>
    <property type="project" value="InterPro"/>
</dbReference>